<evidence type="ECO:0000259" key="2">
    <source>
        <dbReference type="Pfam" id="PF03190"/>
    </source>
</evidence>
<dbReference type="OrthoDB" id="9762614at2"/>
<dbReference type="InterPro" id="IPR036249">
    <property type="entry name" value="Thioredoxin-like_sf"/>
</dbReference>
<name>A0A1G6C8X9_9BACT</name>
<dbReference type="Proteomes" id="UP000198771">
    <property type="component" value="Unassembled WGS sequence"/>
</dbReference>
<dbReference type="InterPro" id="IPR004879">
    <property type="entry name" value="Ssp411-like_TRX"/>
</dbReference>
<dbReference type="Gene3D" id="3.40.30.10">
    <property type="entry name" value="Glutaredoxin"/>
    <property type="match status" value="1"/>
</dbReference>
<gene>
    <name evidence="3" type="ORF">SAMN05660653_01406</name>
</gene>
<keyword evidence="4" id="KW-1185">Reference proteome</keyword>
<feature type="domain" description="Spermatogenesis-associated protein 20-like TRX" evidence="2">
    <location>
        <begin position="7"/>
        <end position="168"/>
    </location>
</feature>
<dbReference type="SUPFAM" id="SSF52833">
    <property type="entry name" value="Thioredoxin-like"/>
    <property type="match status" value="1"/>
</dbReference>
<dbReference type="SUPFAM" id="SSF48208">
    <property type="entry name" value="Six-hairpin glycosidases"/>
    <property type="match status" value="1"/>
</dbReference>
<evidence type="ECO:0000313" key="4">
    <source>
        <dbReference type="Proteomes" id="UP000198771"/>
    </source>
</evidence>
<dbReference type="Gene3D" id="1.50.10.20">
    <property type="match status" value="1"/>
</dbReference>
<feature type="compositionally biased region" description="Basic and acidic residues" evidence="1">
    <location>
        <begin position="474"/>
        <end position="488"/>
    </location>
</feature>
<evidence type="ECO:0000313" key="3">
    <source>
        <dbReference type="EMBL" id="SDB29308.1"/>
    </source>
</evidence>
<evidence type="ECO:0000256" key="1">
    <source>
        <dbReference type="SAM" id="MobiDB-lite"/>
    </source>
</evidence>
<proteinExistence type="predicted"/>
<organism evidence="3 4">
    <name type="scientific">Desulfonatronum thiosulfatophilum</name>
    <dbReference type="NCBI Taxonomy" id="617002"/>
    <lineage>
        <taxon>Bacteria</taxon>
        <taxon>Pseudomonadati</taxon>
        <taxon>Thermodesulfobacteriota</taxon>
        <taxon>Desulfovibrionia</taxon>
        <taxon>Desulfovibrionales</taxon>
        <taxon>Desulfonatronaceae</taxon>
        <taxon>Desulfonatronum</taxon>
    </lineage>
</organism>
<dbReference type="STRING" id="617002.SAMN05660653_01406"/>
<protein>
    <recommendedName>
        <fullName evidence="2">Spermatogenesis-associated protein 20-like TRX domain-containing protein</fullName>
    </recommendedName>
</protein>
<feature type="region of interest" description="Disordered" evidence="1">
    <location>
        <begin position="473"/>
        <end position="497"/>
    </location>
</feature>
<reference evidence="3 4" key="1">
    <citation type="submission" date="2016-10" db="EMBL/GenBank/DDBJ databases">
        <authorList>
            <person name="de Groot N.N."/>
        </authorList>
    </citation>
    <scope>NUCLEOTIDE SEQUENCE [LARGE SCALE GENOMIC DNA]</scope>
    <source>
        <strain evidence="3 4">ASO4-2</strain>
    </source>
</reference>
<dbReference type="EMBL" id="FMXO01000007">
    <property type="protein sequence ID" value="SDB29308.1"/>
    <property type="molecule type" value="Genomic_DNA"/>
</dbReference>
<dbReference type="InterPro" id="IPR008928">
    <property type="entry name" value="6-hairpin_glycosidase_sf"/>
</dbReference>
<dbReference type="PANTHER" id="PTHR42899:SF1">
    <property type="entry name" value="SPERMATOGENESIS-ASSOCIATED PROTEIN 20"/>
    <property type="match status" value="1"/>
</dbReference>
<dbReference type="GO" id="GO:0005975">
    <property type="term" value="P:carbohydrate metabolic process"/>
    <property type="evidence" value="ECO:0007669"/>
    <property type="project" value="InterPro"/>
</dbReference>
<accession>A0A1G6C8X9</accession>
<dbReference type="InterPro" id="IPR024705">
    <property type="entry name" value="Ssp411"/>
</dbReference>
<dbReference type="Pfam" id="PF03190">
    <property type="entry name" value="Thioredox_DsbH"/>
    <property type="match status" value="1"/>
</dbReference>
<dbReference type="RefSeq" id="WP_092119221.1">
    <property type="nucleotide sequence ID" value="NZ_FMXO01000007.1"/>
</dbReference>
<dbReference type="PIRSF" id="PIRSF006402">
    <property type="entry name" value="UCP006402_thioredoxin"/>
    <property type="match status" value="1"/>
</dbReference>
<dbReference type="CDD" id="cd02955">
    <property type="entry name" value="SSP411"/>
    <property type="match status" value="1"/>
</dbReference>
<dbReference type="AlphaFoldDB" id="A0A1G6C8X9"/>
<dbReference type="PANTHER" id="PTHR42899">
    <property type="entry name" value="SPERMATOGENESIS-ASSOCIATED PROTEIN 20"/>
    <property type="match status" value="1"/>
</dbReference>
<sequence>MHPAPRPNRLARESSHYLLQHALNPVDWFPWGEEAFARARTEDKPILLSIGYSTCHWCHVMERECFENQALAELMNRHLISIKVDREERPDIDQVYMSACHILGQRGGWPLTVFMGPDGRPFFIATYIPRKSGFGRMGMLDLIPRVEEVWSSQRKDVLATGVQLEEALRAAQEQESMAGEPDPEQAAHQAYSFFVQRYDSEHGGFGTAPKFPSPHNLLFLLQYARKHNEPQALAMVETTLGRMRLGGLFDHVGFGFHRYSTDDKWLLPHFEKMLYDQAMLLLAYTDAWRAAGNPLYRRVVAEIVDYVVDQLATEEGGFGSGQDADSEGEEGRFYVWTRDELLAVLGPEDGEWVCRTFRIQPGGNFQDEATGKSTGANILHLAEDMTDTEEQERWAVLRNRLKMAREERPKPLTDDGVLADWNGLLIAALARAGAVFDQQGWLETARGCAELVLTVMRDKKGRVLHRFRSVAADKPADAPHARHPDSPDAPHPTQHPTRHLAAQGFLEDQAFVVWGLLELYEADQNPHWLNAAEEITMAQLRDFGDETNGGFFLTARDAEPLLFRPKQAAEGALPSGNAVSAANLLRLATLTGNPEYATQARKSAHAFGNLINTQPHACTHWLTALSFGELPAED</sequence>